<keyword evidence="2" id="KW-1185">Reference proteome</keyword>
<comment type="caution">
    <text evidence="1">The sequence shown here is derived from an EMBL/GenBank/DDBJ whole genome shotgun (WGS) entry which is preliminary data.</text>
</comment>
<feature type="non-terminal residue" evidence="1">
    <location>
        <position position="1"/>
    </location>
</feature>
<name>R1I051_9PSEU</name>
<sequence length="327" mass="33636">DPAGAWLLRACGLRTVEPGADGTVFVSTAPMGPLVMDVEPDSDGDVPLTLTARLVSATDPEHDVPVVSVITALAGAQLTPVANPAAVLAGARPTTTVPGLDAALDSRSLPKVTDVTAFTRELGTVSPRDYVLFDLGATRTAAVIANSGVLSPVFTTAADAGASSVVALVTGAGTLALLFGVAGLPLAGSNLAGEHTLIHRWQVRGLGTQHATLSSRRGSVVRIPVSNEGISVVSCVLGQHSGANNPYTWRPSLPDGALLTLRQYEHLLNIVELVTPAGVRADTFAIRRRHLDVDGSGKSTGLTIAAARAYRHYRLAPSARAGQGESS</sequence>
<evidence type="ECO:0000313" key="1">
    <source>
        <dbReference type="EMBL" id="EOD69160.1"/>
    </source>
</evidence>
<dbReference type="eggNOG" id="ENOG5033QY3">
    <property type="taxonomic scope" value="Bacteria"/>
</dbReference>
<dbReference type="EMBL" id="AOUO01000082">
    <property type="protein sequence ID" value="EOD69160.1"/>
    <property type="molecule type" value="Genomic_DNA"/>
</dbReference>
<organism evidence="1 2">
    <name type="scientific">Amycolatopsis vancoresmycina DSM 44592</name>
    <dbReference type="NCBI Taxonomy" id="1292037"/>
    <lineage>
        <taxon>Bacteria</taxon>
        <taxon>Bacillati</taxon>
        <taxon>Actinomycetota</taxon>
        <taxon>Actinomycetes</taxon>
        <taxon>Pseudonocardiales</taxon>
        <taxon>Pseudonocardiaceae</taxon>
        <taxon>Amycolatopsis</taxon>
    </lineage>
</organism>
<reference evidence="1 2" key="1">
    <citation type="submission" date="2013-02" db="EMBL/GenBank/DDBJ databases">
        <title>Draft genome sequence of Amycolatopsis vancoresmycina strain DSM 44592T.</title>
        <authorList>
            <person name="Kumar S."/>
            <person name="Kaur N."/>
            <person name="Kaur C."/>
            <person name="Raghava G.P.S."/>
            <person name="Mayilraj S."/>
        </authorList>
    </citation>
    <scope>NUCLEOTIDE SEQUENCE [LARGE SCALE GENOMIC DNA]</scope>
    <source>
        <strain evidence="1 2">DSM 44592</strain>
    </source>
</reference>
<dbReference type="AlphaFoldDB" id="R1I051"/>
<dbReference type="OrthoDB" id="3307145at2"/>
<protein>
    <submittedName>
        <fullName evidence="1">Uncharacterized protein</fullName>
    </submittedName>
</protein>
<dbReference type="Proteomes" id="UP000014139">
    <property type="component" value="Unassembled WGS sequence"/>
</dbReference>
<proteinExistence type="predicted"/>
<evidence type="ECO:0000313" key="2">
    <source>
        <dbReference type="Proteomes" id="UP000014139"/>
    </source>
</evidence>
<dbReference type="PATRIC" id="fig|1292037.4.peg.1466"/>
<accession>R1I051</accession>
<gene>
    <name evidence="1" type="ORF">H480_07573</name>
</gene>
<dbReference type="RefSeq" id="WP_003065465.1">
    <property type="nucleotide sequence ID" value="NZ_AOUO01000082.1"/>
</dbReference>